<feature type="region of interest" description="Disordered" evidence="1">
    <location>
        <begin position="150"/>
        <end position="230"/>
    </location>
</feature>
<dbReference type="Pfam" id="PF04000">
    <property type="entry name" value="Sas10_Utp3"/>
    <property type="match status" value="1"/>
</dbReference>
<evidence type="ECO:0000313" key="3">
    <source>
        <dbReference type="Proteomes" id="UP000217199"/>
    </source>
</evidence>
<keyword evidence="3" id="KW-1185">Reference proteome</keyword>
<feature type="region of interest" description="Disordered" evidence="1">
    <location>
        <begin position="280"/>
        <end position="313"/>
    </location>
</feature>
<dbReference type="InParanoid" id="A0A286UUM2"/>
<evidence type="ECO:0000256" key="1">
    <source>
        <dbReference type="SAM" id="MobiDB-lite"/>
    </source>
</evidence>
<dbReference type="FunCoup" id="A0A286UUM2">
    <property type="interactions" value="780"/>
</dbReference>
<reference evidence="2 3" key="1">
    <citation type="journal article" date="2017" name="Mol. Ecol.">
        <title>Comparative and population genomic landscape of Phellinus noxius: A hypervariable fungus causing root rot in trees.</title>
        <authorList>
            <person name="Chung C.L."/>
            <person name="Lee T.J."/>
            <person name="Akiba M."/>
            <person name="Lee H.H."/>
            <person name="Kuo T.H."/>
            <person name="Liu D."/>
            <person name="Ke H.M."/>
            <person name="Yokoi T."/>
            <person name="Roa M.B."/>
            <person name="Lu M.J."/>
            <person name="Chang Y.Y."/>
            <person name="Ann P.J."/>
            <person name="Tsai J.N."/>
            <person name="Chen C.Y."/>
            <person name="Tzean S.S."/>
            <person name="Ota Y."/>
            <person name="Hattori T."/>
            <person name="Sahashi N."/>
            <person name="Liou R.F."/>
            <person name="Kikuchi T."/>
            <person name="Tsai I.J."/>
        </authorList>
    </citation>
    <scope>NUCLEOTIDE SEQUENCE [LARGE SCALE GENOMIC DNA]</scope>
    <source>
        <strain evidence="2 3">FFPRI411160</strain>
    </source>
</reference>
<gene>
    <name evidence="2" type="ORF">PNOK_0037800</name>
</gene>
<dbReference type="PANTHER" id="PTHR13237">
    <property type="entry name" value="SOMETHING ABOUT SILENCING PROTEIN 10-RELATED"/>
    <property type="match status" value="1"/>
</dbReference>
<name>A0A286UUM2_9AGAM</name>
<proteinExistence type="predicted"/>
<dbReference type="PANTHER" id="PTHR13237:SF9">
    <property type="entry name" value="NEUROGUIDIN"/>
    <property type="match status" value="1"/>
</dbReference>
<dbReference type="OrthoDB" id="203440at2759"/>
<feature type="region of interest" description="Disordered" evidence="1">
    <location>
        <begin position="90"/>
        <end position="116"/>
    </location>
</feature>
<feature type="compositionally biased region" description="Acidic residues" evidence="1">
    <location>
        <begin position="181"/>
        <end position="191"/>
    </location>
</feature>
<feature type="compositionally biased region" description="Basic and acidic residues" evidence="1">
    <location>
        <begin position="330"/>
        <end position="343"/>
    </location>
</feature>
<dbReference type="GO" id="GO:0000462">
    <property type="term" value="P:maturation of SSU-rRNA from tricistronic rRNA transcript (SSU-rRNA, 5.8S rRNA, LSU-rRNA)"/>
    <property type="evidence" value="ECO:0007669"/>
    <property type="project" value="TreeGrafter"/>
</dbReference>
<protein>
    <submittedName>
        <fullName evidence="2">Protein related to LCP5-U3 small nucleolar ribonucleo involved in maturation of 18S rRNA</fullName>
    </submittedName>
</protein>
<comment type="caution">
    <text evidence="2">The sequence shown here is derived from an EMBL/GenBank/DDBJ whole genome shotgun (WGS) entry which is preliminary data.</text>
</comment>
<accession>A0A286UUM2</accession>
<feature type="region of interest" description="Disordered" evidence="1">
    <location>
        <begin position="330"/>
        <end position="355"/>
    </location>
</feature>
<dbReference type="Proteomes" id="UP000217199">
    <property type="component" value="Unassembled WGS sequence"/>
</dbReference>
<dbReference type="GO" id="GO:0032040">
    <property type="term" value="C:small-subunit processome"/>
    <property type="evidence" value="ECO:0007669"/>
    <property type="project" value="TreeGrafter"/>
</dbReference>
<dbReference type="InterPro" id="IPR007146">
    <property type="entry name" value="Sas10/Utp3/C1D"/>
</dbReference>
<organism evidence="2 3">
    <name type="scientific">Pyrrhoderma noxium</name>
    <dbReference type="NCBI Taxonomy" id="2282107"/>
    <lineage>
        <taxon>Eukaryota</taxon>
        <taxon>Fungi</taxon>
        <taxon>Dikarya</taxon>
        <taxon>Basidiomycota</taxon>
        <taxon>Agaricomycotina</taxon>
        <taxon>Agaricomycetes</taxon>
        <taxon>Hymenochaetales</taxon>
        <taxon>Hymenochaetaceae</taxon>
        <taxon>Pyrrhoderma</taxon>
    </lineage>
</organism>
<dbReference type="STRING" id="2282107.A0A286UUM2"/>
<sequence>MSPAREKLYRSSISHCQSPGVQADDRLFKRNLNSVNDGRSRFQARRKISSQLDIDTKDGISLLSLKHHLMLSYLQSLALTSAHRVLGHNISDRSSSTRQPFNKVERAPRGSQPGDLIDSMIENRVVLEKVSALENKMRYQVEKLVRLAEETPEEAQKSVVNDPLAFRPNPQNLMNQNSESSESEIDSDDDTQDKANDGIYRPPKLAPMPYNEETSRSKKERRKPVTSALSQISMGAYNPYVETTTGLGGTPSLASSRARELARMTEYEEENFTRLVMKKKDEKRRRRDEEDLALGGTGAALTAGPRGRGQRGVGLEDEFADVFKSVNRRKDGTLGDGYEELRQRGGRAMPFQGLE</sequence>
<dbReference type="EMBL" id="NBII01000001">
    <property type="protein sequence ID" value="PAV23310.1"/>
    <property type="molecule type" value="Genomic_DNA"/>
</dbReference>
<evidence type="ECO:0000313" key="2">
    <source>
        <dbReference type="EMBL" id="PAV23310.1"/>
    </source>
</evidence>
<dbReference type="AlphaFoldDB" id="A0A286UUM2"/>